<proteinExistence type="predicted"/>
<dbReference type="EMBL" id="FLOC01000019">
    <property type="protein sequence ID" value="SBS34733.1"/>
    <property type="molecule type" value="Genomic_DNA"/>
</dbReference>
<gene>
    <name evidence="2" type="ORF">MAQ5080_02958</name>
</gene>
<dbReference type="Gene3D" id="3.40.50.720">
    <property type="entry name" value="NAD(P)-binding Rossmann-like Domain"/>
    <property type="match status" value="1"/>
</dbReference>
<dbReference type="InterPro" id="IPR016040">
    <property type="entry name" value="NAD(P)-bd_dom"/>
</dbReference>
<dbReference type="Pfam" id="PF13460">
    <property type="entry name" value="NAD_binding_10"/>
    <property type="match status" value="1"/>
</dbReference>
<accession>A0A1A8TNZ7</accession>
<dbReference type="AlphaFoldDB" id="A0A1A8TNZ7"/>
<protein>
    <recommendedName>
        <fullName evidence="1">NAD(P)-binding domain-containing protein</fullName>
    </recommendedName>
</protein>
<dbReference type="InterPro" id="IPR036291">
    <property type="entry name" value="NAD(P)-bd_dom_sf"/>
</dbReference>
<evidence type="ECO:0000313" key="2">
    <source>
        <dbReference type="EMBL" id="SBS34733.1"/>
    </source>
</evidence>
<dbReference type="GO" id="GO:0004074">
    <property type="term" value="F:biliverdin reductase [NAD(P)H] activity"/>
    <property type="evidence" value="ECO:0007669"/>
    <property type="project" value="TreeGrafter"/>
</dbReference>
<dbReference type="InterPro" id="IPR051606">
    <property type="entry name" value="Polyketide_Oxido-like"/>
</dbReference>
<dbReference type="OrthoDB" id="9803892at2"/>
<sequence>MASDKHMVIIGASGKLGRYLVEEALAKHYRVTAVCRARSVHKLDIWRGLIDVVPAASDDYVVLSRILPKADVVITVLVPWGVSGYAQGTVETVLNFSKVGARLLFSCGWHIQFDERDQHCPRQTLLIHWLAKVMRWLRIADLQDQVEAVNRIFASSHAWTVVRASDLEEGESEGMPNSAEYVGAPCIAHNRLRRVDFAKFLLHAVDQAHWVQRAPAIAGHRLAPEPC</sequence>
<dbReference type="SUPFAM" id="SSF51735">
    <property type="entry name" value="NAD(P)-binding Rossmann-fold domains"/>
    <property type="match status" value="1"/>
</dbReference>
<dbReference type="PANTHER" id="PTHR43355">
    <property type="entry name" value="FLAVIN REDUCTASE (NADPH)"/>
    <property type="match status" value="1"/>
</dbReference>
<evidence type="ECO:0000313" key="3">
    <source>
        <dbReference type="Proteomes" id="UP000092627"/>
    </source>
</evidence>
<evidence type="ECO:0000259" key="1">
    <source>
        <dbReference type="Pfam" id="PF13460"/>
    </source>
</evidence>
<dbReference type="Proteomes" id="UP000092627">
    <property type="component" value="Unassembled WGS sequence"/>
</dbReference>
<dbReference type="RefSeq" id="WP_067211619.1">
    <property type="nucleotide sequence ID" value="NZ_FLOC01000019.1"/>
</dbReference>
<organism evidence="2 3">
    <name type="scientific">Marinomonas aquimarina</name>
    <dbReference type="NCBI Taxonomy" id="295068"/>
    <lineage>
        <taxon>Bacteria</taxon>
        <taxon>Pseudomonadati</taxon>
        <taxon>Pseudomonadota</taxon>
        <taxon>Gammaproteobacteria</taxon>
        <taxon>Oceanospirillales</taxon>
        <taxon>Oceanospirillaceae</taxon>
        <taxon>Marinomonas</taxon>
    </lineage>
</organism>
<dbReference type="STRING" id="295068.MAQ5080_02958"/>
<name>A0A1A8TNZ7_9GAMM</name>
<dbReference type="PANTHER" id="PTHR43355:SF2">
    <property type="entry name" value="FLAVIN REDUCTASE (NADPH)"/>
    <property type="match status" value="1"/>
</dbReference>
<dbReference type="GO" id="GO:0042602">
    <property type="term" value="F:riboflavin reductase (NADPH) activity"/>
    <property type="evidence" value="ECO:0007669"/>
    <property type="project" value="TreeGrafter"/>
</dbReference>
<reference evidence="2 3" key="1">
    <citation type="submission" date="2016-06" db="EMBL/GenBank/DDBJ databases">
        <authorList>
            <person name="Kjaerup R.B."/>
            <person name="Dalgaard T.S."/>
            <person name="Juul-Madsen H.R."/>
        </authorList>
    </citation>
    <scope>NUCLEOTIDE SEQUENCE [LARGE SCALE GENOMIC DNA]</scope>
    <source>
        <strain evidence="2 3">CECT 5080</strain>
    </source>
</reference>
<feature type="domain" description="NAD(P)-binding" evidence="1">
    <location>
        <begin position="11"/>
        <end position="207"/>
    </location>
</feature>
<keyword evidence="3" id="KW-1185">Reference proteome</keyword>